<evidence type="ECO:0000256" key="3">
    <source>
        <dbReference type="ARBA" id="ARBA00023242"/>
    </source>
</evidence>
<dbReference type="CDD" id="cd12148">
    <property type="entry name" value="fungal_TF_MHR"/>
    <property type="match status" value="1"/>
</dbReference>
<dbReference type="GeneID" id="28736095"/>
<reference evidence="5 6" key="1">
    <citation type="submission" date="2015-06" db="EMBL/GenBank/DDBJ databases">
        <title>Draft genome of the ant-associated black yeast Phialophora attae CBS 131958.</title>
        <authorList>
            <person name="Moreno L.F."/>
            <person name="Stielow B.J."/>
            <person name="de Hoog S."/>
            <person name="Vicente V.A."/>
            <person name="Weiss V.A."/>
            <person name="de Vries M."/>
            <person name="Cruz L.M."/>
            <person name="Souza E.M."/>
        </authorList>
    </citation>
    <scope>NUCLEOTIDE SEQUENCE [LARGE SCALE GENOMIC DNA]</scope>
    <source>
        <strain evidence="5 6">CBS 131958</strain>
    </source>
</reference>
<keyword evidence="1" id="KW-0805">Transcription regulation</keyword>
<sequence>MAPAGDDSLKPMRRGTRSCRESQGYIIDPARVAKSDSLLKVKVKRIESMVERLAKIQSEQAIIAQRDENGCSFERVQNSLVDGTELTEHASTASPLFRLFNNEVITRSDIADGPQVETTTTIHFADKDMSDLDKLKSTIAHDPDILDVVDVACEWWISWRDQQWVLRAGGVDPTVRSFVQERLESSDPVVYATGLICIAMSLHRIRPGIDDITLTLSASPLQLYDRIVTAIDQVVLSRQHKGQAGILLALQRAKTHAEGDQLRKSWLRTRHAILLSQHLNFENESTAPTDDLIYRQRWVGGIYELDHFMSLILGFPHARDKSFTDILAKETLFDPEMNIDTKMRALRRITAVAAGKINEQNAQGQTSDPSFTCAMATEMASCAAAMPNEWWDADEHVKSPSQLAHEHLMAQMWFWEIQAFLHLPHMLQADSEWEYQSSSRNLCLQGCREMLKVFCLLRGTPGLSVYICSCEDFQGVVTAAMLLIGILLGITHGVYPSIVSLDEDFAVLDNVKDIFRYRSTGQGGSISRQGLKVVETLESFLTDSDQSAEPHQQPQSRSIILPYFGLIRIESKIPPLPKANRQTDLKAPEAYKDGSAVDAQSIDLYHSIFPDTQSHEPSPPSTSELSASAGSHNFSDDTLVEPVMPTFTDATKPTPSWDNDSMLPPINFYDADPSITTFNVADDVTDTWDHFLYGSELNQDWEVPNWQDVFEEWNGTTLGS</sequence>
<evidence type="ECO:0000313" key="5">
    <source>
        <dbReference type="EMBL" id="KPI46103.1"/>
    </source>
</evidence>
<dbReference type="VEuPathDB" id="FungiDB:AB675_410"/>
<keyword evidence="2" id="KW-0804">Transcription</keyword>
<comment type="caution">
    <text evidence="5">The sequence shown here is derived from an EMBL/GenBank/DDBJ whole genome shotgun (WGS) entry which is preliminary data.</text>
</comment>
<feature type="compositionally biased region" description="Polar residues" evidence="4">
    <location>
        <begin position="610"/>
        <end position="632"/>
    </location>
</feature>
<keyword evidence="6" id="KW-1185">Reference proteome</keyword>
<protein>
    <recommendedName>
        <fullName evidence="7">Transcription factor domain-containing protein</fullName>
    </recommendedName>
</protein>
<feature type="region of interest" description="Disordered" evidence="4">
    <location>
        <begin position="1"/>
        <end position="21"/>
    </location>
</feature>
<organism evidence="5 6">
    <name type="scientific">Cyphellophora attinorum</name>
    <dbReference type="NCBI Taxonomy" id="1664694"/>
    <lineage>
        <taxon>Eukaryota</taxon>
        <taxon>Fungi</taxon>
        <taxon>Dikarya</taxon>
        <taxon>Ascomycota</taxon>
        <taxon>Pezizomycotina</taxon>
        <taxon>Eurotiomycetes</taxon>
        <taxon>Chaetothyriomycetidae</taxon>
        <taxon>Chaetothyriales</taxon>
        <taxon>Cyphellophoraceae</taxon>
        <taxon>Cyphellophora</taxon>
    </lineage>
</organism>
<dbReference type="AlphaFoldDB" id="A0A0N1I204"/>
<name>A0A0N1I204_9EURO</name>
<dbReference type="OrthoDB" id="5392779at2759"/>
<keyword evidence="3" id="KW-0539">Nucleus</keyword>
<proteinExistence type="predicted"/>
<dbReference type="PANTHER" id="PTHR47840">
    <property type="entry name" value="ZN(II)2CYS6 TRANSCRIPTION FACTOR (EUROFUNG)-RELATED"/>
    <property type="match status" value="1"/>
</dbReference>
<accession>A0A0N1I204</accession>
<feature type="region of interest" description="Disordered" evidence="4">
    <location>
        <begin position="609"/>
        <end position="632"/>
    </location>
</feature>
<evidence type="ECO:0000256" key="1">
    <source>
        <dbReference type="ARBA" id="ARBA00023015"/>
    </source>
</evidence>
<dbReference type="RefSeq" id="XP_018006066.1">
    <property type="nucleotide sequence ID" value="XM_018144225.1"/>
</dbReference>
<evidence type="ECO:0000256" key="4">
    <source>
        <dbReference type="SAM" id="MobiDB-lite"/>
    </source>
</evidence>
<dbReference type="EMBL" id="LFJN01000001">
    <property type="protein sequence ID" value="KPI46103.1"/>
    <property type="molecule type" value="Genomic_DNA"/>
</dbReference>
<evidence type="ECO:0008006" key="7">
    <source>
        <dbReference type="Google" id="ProtNLM"/>
    </source>
</evidence>
<evidence type="ECO:0000313" key="6">
    <source>
        <dbReference type="Proteomes" id="UP000038010"/>
    </source>
</evidence>
<dbReference type="PANTHER" id="PTHR47840:SF1">
    <property type="entry name" value="ZN(II)2CYS6 TRANSCRIPTION FACTOR (EUROFUNG)"/>
    <property type="match status" value="1"/>
</dbReference>
<dbReference type="STRING" id="1664694.A0A0N1I204"/>
<dbReference type="Proteomes" id="UP000038010">
    <property type="component" value="Unassembled WGS sequence"/>
</dbReference>
<gene>
    <name evidence="5" type="ORF">AB675_410</name>
</gene>
<evidence type="ECO:0000256" key="2">
    <source>
        <dbReference type="ARBA" id="ARBA00023163"/>
    </source>
</evidence>